<dbReference type="Proteomes" id="UP000193200">
    <property type="component" value="Unassembled WGS sequence"/>
</dbReference>
<dbReference type="Gene3D" id="1.20.1050.10">
    <property type="match status" value="1"/>
</dbReference>
<dbReference type="InterPro" id="IPR036282">
    <property type="entry name" value="Glutathione-S-Trfase_C_sf"/>
</dbReference>
<accession>A0A1Y5TWZ2</accession>
<feature type="domain" description="GST N-terminal" evidence="1">
    <location>
        <begin position="8"/>
        <end position="87"/>
    </location>
</feature>
<evidence type="ECO:0000259" key="1">
    <source>
        <dbReference type="Pfam" id="PF13417"/>
    </source>
</evidence>
<dbReference type="EMBL" id="FWFR01000004">
    <property type="protein sequence ID" value="SLN75527.1"/>
    <property type="molecule type" value="Genomic_DNA"/>
</dbReference>
<reference evidence="2 3" key="1">
    <citation type="submission" date="2017-03" db="EMBL/GenBank/DDBJ databases">
        <authorList>
            <person name="Afonso C.L."/>
            <person name="Miller P.J."/>
            <person name="Scott M.A."/>
            <person name="Spackman E."/>
            <person name="Goraichik I."/>
            <person name="Dimitrov K.M."/>
            <person name="Suarez D.L."/>
            <person name="Swayne D.E."/>
        </authorList>
    </citation>
    <scope>NUCLEOTIDE SEQUENCE [LARGE SCALE GENOMIC DNA]</scope>
    <source>
        <strain evidence="2 3">CECT 7691</strain>
    </source>
</reference>
<dbReference type="Gene3D" id="3.40.30.10">
    <property type="entry name" value="Glutaredoxin"/>
    <property type="match status" value="1"/>
</dbReference>
<evidence type="ECO:0000313" key="3">
    <source>
        <dbReference type="Proteomes" id="UP000193200"/>
    </source>
</evidence>
<organism evidence="2 3">
    <name type="scientific">Oceanibacterium hippocampi</name>
    <dbReference type="NCBI Taxonomy" id="745714"/>
    <lineage>
        <taxon>Bacteria</taxon>
        <taxon>Pseudomonadati</taxon>
        <taxon>Pseudomonadota</taxon>
        <taxon>Alphaproteobacteria</taxon>
        <taxon>Sneathiellales</taxon>
        <taxon>Sneathiellaceae</taxon>
        <taxon>Oceanibacterium</taxon>
    </lineage>
</organism>
<dbReference type="InterPro" id="IPR036249">
    <property type="entry name" value="Thioredoxin-like_sf"/>
</dbReference>
<evidence type="ECO:0000313" key="2">
    <source>
        <dbReference type="EMBL" id="SLN75527.1"/>
    </source>
</evidence>
<dbReference type="InParanoid" id="A0A1Y5TWZ2"/>
<gene>
    <name evidence="2" type="ORF">OCH7691_03882</name>
</gene>
<dbReference type="SUPFAM" id="SSF47616">
    <property type="entry name" value="GST C-terminal domain-like"/>
    <property type="match status" value="1"/>
</dbReference>
<dbReference type="Pfam" id="PF13417">
    <property type="entry name" value="GST_N_3"/>
    <property type="match status" value="1"/>
</dbReference>
<name>A0A1Y5TWZ2_9PROT</name>
<sequence>MHADRYRLYGVLGSPYAAKVRALLRYRHLPFDWIGAGYDWAPDYVEVRDELRDVKPPVIPVLRFPHDGSYRTDSTVLAYQLEDLHPGHRSVIPDGAARAFLSHLLEDMADEWGMKMAFWYRWSNEADGEFRSRFIMAEIMGGGVPDQLLGEAAKQFRERQVHRMDLVGVTPENGPLVIETYDRVLDITNRMNERQSFLFGSRPSLADFGWYGALFTCWNDPSPGRIMTERAPGTIYWLQRLDEASGVSGDWYDPEDPLPESVVELLGMVGDVYLPFLAANAAALDEGRKTFTFSAYGRPYTQGVFRYQRKCLEWLRSEFAGLSADDRASIEEVLKDTGCLNYLV</sequence>
<proteinExistence type="predicted"/>
<dbReference type="SUPFAM" id="SSF52833">
    <property type="entry name" value="Thioredoxin-like"/>
    <property type="match status" value="1"/>
</dbReference>
<dbReference type="InterPro" id="IPR004045">
    <property type="entry name" value="Glutathione_S-Trfase_N"/>
</dbReference>
<dbReference type="OrthoDB" id="7054557at2"/>
<protein>
    <recommendedName>
        <fullName evidence="1">GST N-terminal domain-containing protein</fullName>
    </recommendedName>
</protein>
<dbReference type="RefSeq" id="WP_085885225.1">
    <property type="nucleotide sequence ID" value="NZ_FWFR01000004.1"/>
</dbReference>
<dbReference type="AlphaFoldDB" id="A0A1Y5TWZ2"/>
<keyword evidence="3" id="KW-1185">Reference proteome</keyword>